<dbReference type="PANTHER" id="PTHR30055:SF234">
    <property type="entry name" value="HTH-TYPE TRANSCRIPTIONAL REGULATOR BETI"/>
    <property type="match status" value="1"/>
</dbReference>
<name>A0A388T806_9ACTN</name>
<dbReference type="Pfam" id="PF00440">
    <property type="entry name" value="TetR_N"/>
    <property type="match status" value="1"/>
</dbReference>
<keyword evidence="3" id="KW-0804">Transcription</keyword>
<dbReference type="Gene3D" id="1.10.357.10">
    <property type="entry name" value="Tetracycline Repressor, domain 2"/>
    <property type="match status" value="1"/>
</dbReference>
<dbReference type="SUPFAM" id="SSF48498">
    <property type="entry name" value="Tetracyclin repressor-like, C-terminal domain"/>
    <property type="match status" value="1"/>
</dbReference>
<dbReference type="PANTHER" id="PTHR30055">
    <property type="entry name" value="HTH-TYPE TRANSCRIPTIONAL REGULATOR RUTR"/>
    <property type="match status" value="1"/>
</dbReference>
<dbReference type="SUPFAM" id="SSF46689">
    <property type="entry name" value="Homeodomain-like"/>
    <property type="match status" value="1"/>
</dbReference>
<dbReference type="InterPro" id="IPR050109">
    <property type="entry name" value="HTH-type_TetR-like_transc_reg"/>
</dbReference>
<dbReference type="EMBL" id="BGZL01000019">
    <property type="protein sequence ID" value="GBQ03505.1"/>
    <property type="molecule type" value="Genomic_DNA"/>
</dbReference>
<accession>A0A388T806</accession>
<dbReference type="Proteomes" id="UP000265354">
    <property type="component" value="Unassembled WGS sequence"/>
</dbReference>
<feature type="domain" description="HTH tetR-type" evidence="5">
    <location>
        <begin position="1"/>
        <end position="61"/>
    </location>
</feature>
<dbReference type="GO" id="GO:0003700">
    <property type="term" value="F:DNA-binding transcription factor activity"/>
    <property type="evidence" value="ECO:0007669"/>
    <property type="project" value="TreeGrafter"/>
</dbReference>
<sequence length="206" mass="22292">MRTRQALVDAAAAEFDRYGYDGTSLSRISTVAGMSIGAVTFHFPSKVDLADAVQQEGRSVTLAALELLTAEPVPPLRMVVDLTLELARLMEQEPAVRSAIRLGRERPGTEAWSEAWLPTVRGLLDRAYESGQLRTDALPADVTTLVEHLTNGAEAYLRRRTGSDPAFESAVAQLKRVWHLALVGVSAEGSDVRHRAGPPPEGAQAH</sequence>
<evidence type="ECO:0000256" key="4">
    <source>
        <dbReference type="PROSITE-ProRule" id="PRU00335"/>
    </source>
</evidence>
<protein>
    <submittedName>
        <fullName evidence="6">TetR family transcriptional regulator</fullName>
    </submittedName>
</protein>
<evidence type="ECO:0000313" key="7">
    <source>
        <dbReference type="Proteomes" id="UP000265354"/>
    </source>
</evidence>
<evidence type="ECO:0000259" key="5">
    <source>
        <dbReference type="PROSITE" id="PS50977"/>
    </source>
</evidence>
<dbReference type="InterPro" id="IPR036271">
    <property type="entry name" value="Tet_transcr_reg_TetR-rel_C_sf"/>
</dbReference>
<reference evidence="6 7" key="1">
    <citation type="submission" date="2018-07" db="EMBL/GenBank/DDBJ databases">
        <title>Whole Genome Shotgun Sequence of Streptomyces spongiicola strain 531S.</title>
        <authorList>
            <person name="Dohra H."/>
            <person name="Kodani S."/>
        </authorList>
    </citation>
    <scope>NUCLEOTIDE SEQUENCE [LARGE SCALE GENOMIC DNA]</scope>
    <source>
        <strain evidence="6 7">531S</strain>
    </source>
</reference>
<proteinExistence type="predicted"/>
<gene>
    <name evidence="6" type="ORF">SSP531S_49800</name>
</gene>
<keyword evidence="2 4" id="KW-0238">DNA-binding</keyword>
<evidence type="ECO:0000256" key="1">
    <source>
        <dbReference type="ARBA" id="ARBA00023015"/>
    </source>
</evidence>
<dbReference type="RefSeq" id="WP_172607845.1">
    <property type="nucleotide sequence ID" value="NZ_BGZL01000019.1"/>
</dbReference>
<dbReference type="InterPro" id="IPR001647">
    <property type="entry name" value="HTH_TetR"/>
</dbReference>
<organism evidence="6 7">
    <name type="scientific">Streptomyces spongiicola</name>
    <dbReference type="NCBI Taxonomy" id="1690221"/>
    <lineage>
        <taxon>Bacteria</taxon>
        <taxon>Bacillati</taxon>
        <taxon>Actinomycetota</taxon>
        <taxon>Actinomycetes</taxon>
        <taxon>Kitasatosporales</taxon>
        <taxon>Streptomycetaceae</taxon>
        <taxon>Streptomyces</taxon>
    </lineage>
</organism>
<evidence type="ECO:0000256" key="2">
    <source>
        <dbReference type="ARBA" id="ARBA00023125"/>
    </source>
</evidence>
<keyword evidence="1" id="KW-0805">Transcription regulation</keyword>
<evidence type="ECO:0000313" key="6">
    <source>
        <dbReference type="EMBL" id="GBQ03505.1"/>
    </source>
</evidence>
<dbReference type="AlphaFoldDB" id="A0A388T806"/>
<dbReference type="PROSITE" id="PS50977">
    <property type="entry name" value="HTH_TETR_2"/>
    <property type="match status" value="1"/>
</dbReference>
<evidence type="ECO:0000256" key="3">
    <source>
        <dbReference type="ARBA" id="ARBA00023163"/>
    </source>
</evidence>
<comment type="caution">
    <text evidence="6">The sequence shown here is derived from an EMBL/GenBank/DDBJ whole genome shotgun (WGS) entry which is preliminary data.</text>
</comment>
<dbReference type="GO" id="GO:0000976">
    <property type="term" value="F:transcription cis-regulatory region binding"/>
    <property type="evidence" value="ECO:0007669"/>
    <property type="project" value="TreeGrafter"/>
</dbReference>
<feature type="DNA-binding region" description="H-T-H motif" evidence="4">
    <location>
        <begin position="24"/>
        <end position="43"/>
    </location>
</feature>
<dbReference type="InterPro" id="IPR009057">
    <property type="entry name" value="Homeodomain-like_sf"/>
</dbReference>